<keyword evidence="1" id="KW-0175">Coiled coil</keyword>
<feature type="coiled-coil region" evidence="1">
    <location>
        <begin position="216"/>
        <end position="253"/>
    </location>
</feature>
<sequence length="271" mass="31661">MKKKTNILLFLLLLSLLFSSCGKKPEKKSTSYEKKERAPQNLNRVYENVNLILGDIEKIEKVPTEDEEEEKNADEKDKSEKESKSKNTSNKKKESKEEKLKKLWEGIDKNIEKTHNDWNAYEIEGMKKIGNTKSIEKFEESLNNFTLSIENRDNFNIIAKGSEVFLHISPFFDIYKDEVKGDISRIKHYVYKAYILGNNGEKEKSIESITQGEAYLNGIKQKLNNDEKKLKNLEKLTLSLQDMRESIEKESTNLFKIKRDIVLKNLKKLEE</sequence>
<keyword evidence="5" id="KW-1185">Reference proteome</keyword>
<dbReference type="PROSITE" id="PS51257">
    <property type="entry name" value="PROKAR_LIPOPROTEIN"/>
    <property type="match status" value="1"/>
</dbReference>
<reference evidence="4" key="1">
    <citation type="submission" date="2022-07" db="EMBL/GenBank/DDBJ databases">
        <title>Enhanced cultured diversity of the mouse gut microbiota enables custom-made synthetic communities.</title>
        <authorList>
            <person name="Afrizal A."/>
        </authorList>
    </citation>
    <scope>NUCLEOTIDE SEQUENCE</scope>
    <source>
        <strain evidence="4">DSM 29482</strain>
    </source>
</reference>
<evidence type="ECO:0008006" key="6">
    <source>
        <dbReference type="Google" id="ProtNLM"/>
    </source>
</evidence>
<evidence type="ECO:0000256" key="2">
    <source>
        <dbReference type="SAM" id="MobiDB-lite"/>
    </source>
</evidence>
<evidence type="ECO:0000313" key="4">
    <source>
        <dbReference type="EMBL" id="MCR2043266.1"/>
    </source>
</evidence>
<feature type="signal peptide" evidence="3">
    <location>
        <begin position="1"/>
        <end position="23"/>
    </location>
</feature>
<dbReference type="AlphaFoldDB" id="A0A9X2ML84"/>
<accession>A0A9X2ML84</accession>
<name>A0A9X2ML84_9FIRM</name>
<feature type="region of interest" description="Disordered" evidence="2">
    <location>
        <begin position="62"/>
        <end position="95"/>
    </location>
</feature>
<protein>
    <recommendedName>
        <fullName evidence="6">Lipoprotein</fullName>
    </recommendedName>
</protein>
<feature type="compositionally biased region" description="Basic and acidic residues" evidence="2">
    <location>
        <begin position="73"/>
        <end position="95"/>
    </location>
</feature>
<proteinExistence type="predicted"/>
<evidence type="ECO:0000256" key="1">
    <source>
        <dbReference type="SAM" id="Coils"/>
    </source>
</evidence>
<keyword evidence="3" id="KW-0732">Signal</keyword>
<organism evidence="4 5">
    <name type="scientific">Anaerosalibacter massiliensis</name>
    <dbReference type="NCBI Taxonomy" id="1347392"/>
    <lineage>
        <taxon>Bacteria</taxon>
        <taxon>Bacillati</taxon>
        <taxon>Bacillota</taxon>
        <taxon>Tissierellia</taxon>
        <taxon>Tissierellales</taxon>
        <taxon>Sporanaerobacteraceae</taxon>
        <taxon>Anaerosalibacter</taxon>
    </lineage>
</organism>
<evidence type="ECO:0000313" key="5">
    <source>
        <dbReference type="Proteomes" id="UP001142078"/>
    </source>
</evidence>
<dbReference type="Proteomes" id="UP001142078">
    <property type="component" value="Unassembled WGS sequence"/>
</dbReference>
<dbReference type="RefSeq" id="WP_042680003.1">
    <property type="nucleotide sequence ID" value="NZ_CABKTM010000016.1"/>
</dbReference>
<feature type="chain" id="PRO_5040973180" description="Lipoprotein" evidence="3">
    <location>
        <begin position="24"/>
        <end position="271"/>
    </location>
</feature>
<dbReference type="OrthoDB" id="1953515at2"/>
<gene>
    <name evidence="4" type="ORF">NSA23_03950</name>
</gene>
<evidence type="ECO:0000256" key="3">
    <source>
        <dbReference type="SAM" id="SignalP"/>
    </source>
</evidence>
<comment type="caution">
    <text evidence="4">The sequence shown here is derived from an EMBL/GenBank/DDBJ whole genome shotgun (WGS) entry which is preliminary data.</text>
</comment>
<dbReference type="EMBL" id="JANJZL010000002">
    <property type="protein sequence ID" value="MCR2043266.1"/>
    <property type="molecule type" value="Genomic_DNA"/>
</dbReference>